<organism evidence="2 3">
    <name type="scientific">Halorussus gelatinilyticus</name>
    <dbReference type="NCBI Taxonomy" id="2937524"/>
    <lineage>
        <taxon>Archaea</taxon>
        <taxon>Methanobacteriati</taxon>
        <taxon>Methanobacteriota</taxon>
        <taxon>Stenosarchaea group</taxon>
        <taxon>Halobacteria</taxon>
        <taxon>Halobacteriales</taxon>
        <taxon>Haladaptataceae</taxon>
        <taxon>Halorussus</taxon>
    </lineage>
</organism>
<evidence type="ECO:0000256" key="1">
    <source>
        <dbReference type="SAM" id="MobiDB-lite"/>
    </source>
</evidence>
<sequence length="125" mass="14290">MIERRWRGWTALEDADEYERLLCEEIFPGFADETDDGYRGFRVLRRESGAGGADSQNSADGADDESDDEAEVEFVTAMRFDSLDAVAAFAGEDYEQAHVPPEAREVLSRWDDRARHYEIRAEAEY</sequence>
<evidence type="ECO:0000313" key="3">
    <source>
        <dbReference type="Proteomes" id="UP000830434"/>
    </source>
</evidence>
<gene>
    <name evidence="2" type="ORF">M0R88_01950</name>
</gene>
<evidence type="ECO:0008006" key="4">
    <source>
        <dbReference type="Google" id="ProtNLM"/>
    </source>
</evidence>
<proteinExistence type="predicted"/>
<feature type="region of interest" description="Disordered" evidence="1">
    <location>
        <begin position="48"/>
        <end position="70"/>
    </location>
</feature>
<reference evidence="2" key="1">
    <citation type="submission" date="2022-04" db="EMBL/GenBank/DDBJ databases">
        <title>Diverse halophilic archaea isolated from saline environments.</title>
        <authorList>
            <person name="Cui H.-L."/>
        </authorList>
    </citation>
    <scope>NUCLEOTIDE SEQUENCE</scope>
    <source>
        <strain evidence="2">XZYJT40</strain>
    </source>
</reference>
<dbReference type="GeneID" id="72188579"/>
<dbReference type="RefSeq" id="WP_248655285.1">
    <property type="nucleotide sequence ID" value="NZ_CP096658.1"/>
</dbReference>
<protein>
    <recommendedName>
        <fullName evidence="4">Antibiotic biosynthesis monooxygenase</fullName>
    </recommendedName>
</protein>
<evidence type="ECO:0000313" key="2">
    <source>
        <dbReference type="EMBL" id="UPW00877.1"/>
    </source>
</evidence>
<dbReference type="KEGG" id="haxz:M0R88_01950"/>
<dbReference type="AlphaFoldDB" id="A0A8U0IIF1"/>
<keyword evidence="3" id="KW-1185">Reference proteome</keyword>
<dbReference type="EMBL" id="CP096658">
    <property type="protein sequence ID" value="UPW00877.1"/>
    <property type="molecule type" value="Genomic_DNA"/>
</dbReference>
<dbReference type="Proteomes" id="UP000830434">
    <property type="component" value="Chromosome"/>
</dbReference>
<accession>A0A8U0IIF1</accession>
<feature type="compositionally biased region" description="Acidic residues" evidence="1">
    <location>
        <begin position="61"/>
        <end position="70"/>
    </location>
</feature>
<name>A0A8U0IIF1_9EURY</name>